<reference evidence="1 2" key="1">
    <citation type="journal article" date="2018" name="Sci. Rep.">
        <title>Genomic signatures of local adaptation to the degree of environmental predictability in rotifers.</title>
        <authorList>
            <person name="Franch-Gras L."/>
            <person name="Hahn C."/>
            <person name="Garcia-Roger E.M."/>
            <person name="Carmona M.J."/>
            <person name="Serra M."/>
            <person name="Gomez A."/>
        </authorList>
    </citation>
    <scope>NUCLEOTIDE SEQUENCE [LARGE SCALE GENOMIC DNA]</scope>
    <source>
        <strain evidence="1">HYR1</strain>
    </source>
</reference>
<keyword evidence="2" id="KW-1185">Reference proteome</keyword>
<organism evidence="1 2">
    <name type="scientific">Brachionus plicatilis</name>
    <name type="common">Marine rotifer</name>
    <name type="synonym">Brachionus muelleri</name>
    <dbReference type="NCBI Taxonomy" id="10195"/>
    <lineage>
        <taxon>Eukaryota</taxon>
        <taxon>Metazoa</taxon>
        <taxon>Spiralia</taxon>
        <taxon>Gnathifera</taxon>
        <taxon>Rotifera</taxon>
        <taxon>Eurotatoria</taxon>
        <taxon>Monogononta</taxon>
        <taxon>Pseudotrocha</taxon>
        <taxon>Ploima</taxon>
        <taxon>Brachionidae</taxon>
        <taxon>Brachionus</taxon>
    </lineage>
</organism>
<gene>
    <name evidence="1" type="ORF">BpHYR1_014440</name>
</gene>
<sequence>MGYNKRRLLASYETKIKIAFFYFDNYNTCSKYEKYPLLAIFSKRSNCPNTINTNIKTVQILFMYNQETPICDSIRKPASLGFIYSF</sequence>
<proteinExistence type="predicted"/>
<dbReference type="Proteomes" id="UP000276133">
    <property type="component" value="Unassembled WGS sequence"/>
</dbReference>
<dbReference type="EMBL" id="REGN01003214">
    <property type="protein sequence ID" value="RNA23792.1"/>
    <property type="molecule type" value="Genomic_DNA"/>
</dbReference>
<evidence type="ECO:0000313" key="1">
    <source>
        <dbReference type="EMBL" id="RNA23792.1"/>
    </source>
</evidence>
<comment type="caution">
    <text evidence="1">The sequence shown here is derived from an EMBL/GenBank/DDBJ whole genome shotgun (WGS) entry which is preliminary data.</text>
</comment>
<evidence type="ECO:0000313" key="2">
    <source>
        <dbReference type="Proteomes" id="UP000276133"/>
    </source>
</evidence>
<accession>A0A3M7RJQ9</accession>
<protein>
    <submittedName>
        <fullName evidence="1">Uncharacterized protein</fullName>
    </submittedName>
</protein>
<dbReference type="AlphaFoldDB" id="A0A3M7RJQ9"/>
<name>A0A3M7RJQ9_BRAPC</name>